<dbReference type="InterPro" id="IPR029033">
    <property type="entry name" value="His_PPase_superfam"/>
</dbReference>
<dbReference type="Pfam" id="PF00300">
    <property type="entry name" value="His_Phos_1"/>
    <property type="match status" value="1"/>
</dbReference>
<name>A0A2G6K955_9BACT</name>
<reference evidence="2 3" key="1">
    <citation type="submission" date="2017-10" db="EMBL/GenBank/DDBJ databases">
        <title>Novel microbial diversity and functional potential in the marine mammal oral microbiome.</title>
        <authorList>
            <person name="Dudek N.K."/>
            <person name="Sun C.L."/>
            <person name="Burstein D."/>
            <person name="Kantor R.S."/>
            <person name="Aliaga Goltsman D.S."/>
            <person name="Bik E.M."/>
            <person name="Thomas B.C."/>
            <person name="Banfield J.F."/>
            <person name="Relman D.A."/>
        </authorList>
    </citation>
    <scope>NUCLEOTIDE SEQUENCE [LARGE SCALE GENOMIC DNA]</scope>
    <source>
        <strain evidence="2">DOLJORAL78_47_16</strain>
    </source>
</reference>
<dbReference type="PANTHER" id="PTHR47623:SF1">
    <property type="entry name" value="OS09G0287300 PROTEIN"/>
    <property type="match status" value="1"/>
</dbReference>
<evidence type="ECO:0000313" key="2">
    <source>
        <dbReference type="EMBL" id="PIE32193.1"/>
    </source>
</evidence>
<dbReference type="PANTHER" id="PTHR47623">
    <property type="entry name" value="OS09G0287300 PROTEIN"/>
    <property type="match status" value="1"/>
</dbReference>
<organism evidence="2 3">
    <name type="scientific">candidate division KSB3 bacterium</name>
    <dbReference type="NCBI Taxonomy" id="2044937"/>
    <lineage>
        <taxon>Bacteria</taxon>
        <taxon>candidate division KSB3</taxon>
    </lineage>
</organism>
<accession>A0A2G6K955</accession>
<comment type="caution">
    <text evidence="2">The sequence shown here is derived from an EMBL/GenBank/DDBJ whole genome shotgun (WGS) entry which is preliminary data.</text>
</comment>
<dbReference type="Gene3D" id="3.40.50.1240">
    <property type="entry name" value="Phosphoglycerate mutase-like"/>
    <property type="match status" value="1"/>
</dbReference>
<protein>
    <submittedName>
        <fullName evidence="2">Phosphohistidine phosphatase</fullName>
    </submittedName>
</protein>
<evidence type="ECO:0000313" key="3">
    <source>
        <dbReference type="Proteomes" id="UP000230821"/>
    </source>
</evidence>
<gene>
    <name evidence="2" type="ORF">CSA56_16435</name>
</gene>
<sequence length="184" mass="20818">MTKRTNFKGTCMKRLYLIRHAKSSWKDTLLSDFDRPLNKRGLRDAPFMGQRLHEHHVHPDIFVSSPAKRAIHTSQLLAQEVGFPQEQILIDESIYEAGVMSLLQVVHTLDDRANHAILVGHNPGMTMFAQSLARVPIDNMPTCSIFCVEFDSSSWKDVKMGNGVFVFFDSPQKTSAMAGSWRAE</sequence>
<dbReference type="Proteomes" id="UP000230821">
    <property type="component" value="Unassembled WGS sequence"/>
</dbReference>
<dbReference type="SUPFAM" id="SSF53254">
    <property type="entry name" value="Phosphoglycerate mutase-like"/>
    <property type="match status" value="1"/>
</dbReference>
<evidence type="ECO:0000256" key="1">
    <source>
        <dbReference type="PIRSR" id="PIRSR613078-2"/>
    </source>
</evidence>
<dbReference type="SMART" id="SM00855">
    <property type="entry name" value="PGAM"/>
    <property type="match status" value="1"/>
</dbReference>
<dbReference type="EMBL" id="PDSK01000117">
    <property type="protein sequence ID" value="PIE32193.1"/>
    <property type="molecule type" value="Genomic_DNA"/>
</dbReference>
<proteinExistence type="predicted"/>
<dbReference type="InterPro" id="IPR013078">
    <property type="entry name" value="His_Pase_superF_clade-1"/>
</dbReference>
<feature type="binding site" evidence="1">
    <location>
        <position position="69"/>
    </location>
    <ligand>
        <name>substrate</name>
    </ligand>
</feature>
<dbReference type="AlphaFoldDB" id="A0A2G6K955"/>
<dbReference type="CDD" id="cd07067">
    <property type="entry name" value="HP_PGM_like"/>
    <property type="match status" value="1"/>
</dbReference>